<sequence length="349" mass="37975">MFKITGIGKTDETFITKILRMSEGDAIESVANRLRKLRIFSTVAHADGGLVVSEEKRSIGFSGDTTGRVPKGYFNMRLPNLFGRAENLDVSVSTARDIDIKFSKPFISGSLGFLNIFGIASTMASPHEDYPHIRASVELESDNQSVSVGRERIGYLDQTFLEIRKKMSMLEIKAKAGVFDSKPCRMFVKGQIGMCASKLLTRNVFMDMNASMGTIFGEPHIAERYYLGEGVGGYKAMSISPSTSGLKIGGGSFIEIAQRIGLCVGGAKAYMFGSLGCVSEGKGVVRDLLIDRQAYLTKNNECLGASVGVGISVPVMRSKDGPVIKTSFAIPLTDNEQVQRLQFGFDMDF</sequence>
<proteinExistence type="predicted"/>
<dbReference type="HOGENOM" id="CLU_068283_0_0_1"/>
<organism evidence="1 2">
    <name type="scientific">Ordospora colligata OC4</name>
    <dbReference type="NCBI Taxonomy" id="1354746"/>
    <lineage>
        <taxon>Eukaryota</taxon>
        <taxon>Fungi</taxon>
        <taxon>Fungi incertae sedis</taxon>
        <taxon>Microsporidia</taxon>
        <taxon>Ordosporidae</taxon>
        <taxon>Ordospora</taxon>
    </lineage>
</organism>
<evidence type="ECO:0008006" key="3">
    <source>
        <dbReference type="Google" id="ProtNLM"/>
    </source>
</evidence>
<dbReference type="Gene3D" id="2.40.160.50">
    <property type="entry name" value="membrane protein fhac: a member of the omp85/tpsb transporter family"/>
    <property type="match status" value="1"/>
</dbReference>
<protein>
    <recommendedName>
        <fullName evidence="3">Bacterial surface antigen (D15) domain-containing protein</fullName>
    </recommendedName>
</protein>
<keyword evidence="2" id="KW-1185">Reference proteome</keyword>
<gene>
    <name evidence="1" type="ORF">M896_100430</name>
</gene>
<accession>A0A0B2UII9</accession>
<dbReference type="STRING" id="1354746.A0A0B2UII9"/>
<dbReference type="GeneID" id="26262453"/>
<dbReference type="InParanoid" id="A0A0B2UII9"/>
<comment type="caution">
    <text evidence="1">The sequence shown here is derived from an EMBL/GenBank/DDBJ whole genome shotgun (WGS) entry which is preliminary data.</text>
</comment>
<name>A0A0B2UII9_9MICR</name>
<dbReference type="Proteomes" id="UP000031056">
    <property type="component" value="Unassembled WGS sequence"/>
</dbReference>
<dbReference type="OrthoDB" id="2189193at2759"/>
<dbReference type="VEuPathDB" id="MicrosporidiaDB:M896_100430"/>
<evidence type="ECO:0000313" key="2">
    <source>
        <dbReference type="Proteomes" id="UP000031056"/>
    </source>
</evidence>
<dbReference type="RefSeq" id="XP_014563101.1">
    <property type="nucleotide sequence ID" value="XM_014707615.1"/>
</dbReference>
<reference evidence="1 2" key="1">
    <citation type="journal article" date="2014" name="MBio">
        <title>The Ordospora colligata genome; evolution of extreme reduction in microsporidia and host-to-parasite horizontal gene transfer.</title>
        <authorList>
            <person name="Pombert J.-F."/>
            <person name="Haag K.L."/>
            <person name="Beidas S."/>
            <person name="Ebert D."/>
            <person name="Keeling P.J."/>
        </authorList>
    </citation>
    <scope>NUCLEOTIDE SEQUENCE [LARGE SCALE GENOMIC DNA]</scope>
    <source>
        <strain evidence="1 2">OC4</strain>
    </source>
</reference>
<evidence type="ECO:0000313" key="1">
    <source>
        <dbReference type="EMBL" id="KHN69059.1"/>
    </source>
</evidence>
<dbReference type="EMBL" id="JOKQ01000010">
    <property type="protein sequence ID" value="KHN69059.1"/>
    <property type="molecule type" value="Genomic_DNA"/>
</dbReference>
<dbReference type="AlphaFoldDB" id="A0A0B2UII9"/>